<dbReference type="PANTHER" id="PTHR43466:SF1">
    <property type="entry name" value="2-OXO-4-HYDROXY-4-CARBOXY-5-UREIDOIMIDAZOLINE DECARBOXYLASE-RELATED"/>
    <property type="match status" value="1"/>
</dbReference>
<keyword evidence="9" id="KW-1185">Reference proteome</keyword>
<evidence type="ECO:0000313" key="9">
    <source>
        <dbReference type="Proteomes" id="UP000018896"/>
    </source>
</evidence>
<dbReference type="eggNOG" id="COG3195">
    <property type="taxonomic scope" value="Bacteria"/>
</dbReference>
<evidence type="ECO:0000259" key="7">
    <source>
        <dbReference type="Pfam" id="PF09349"/>
    </source>
</evidence>
<keyword evidence="6" id="KW-0456">Lyase</keyword>
<dbReference type="EMBL" id="BAUV01000051">
    <property type="protein sequence ID" value="GAE37039.1"/>
    <property type="molecule type" value="Genomic_DNA"/>
</dbReference>
<dbReference type="Proteomes" id="UP000018896">
    <property type="component" value="Unassembled WGS sequence"/>
</dbReference>
<protein>
    <recommendedName>
        <fullName evidence="3">2-oxo-4-hydroxy-4-carboxy-5-ureidoimidazoline decarboxylase</fullName>
        <ecNumber evidence="3">4.1.1.97</ecNumber>
    </recommendedName>
</protein>
<evidence type="ECO:0000256" key="6">
    <source>
        <dbReference type="ARBA" id="ARBA00023239"/>
    </source>
</evidence>
<dbReference type="SUPFAM" id="SSF158694">
    <property type="entry name" value="UraD-Like"/>
    <property type="match status" value="1"/>
</dbReference>
<reference evidence="8 9" key="1">
    <citation type="journal article" date="2014" name="Genome Announc.">
        <title>Draft Genome Sequences of Three Alkaliphilic Bacillus Strains, Bacillus wakoensis JCM 9140T, Bacillus akibai JCM 9157T, and Bacillus hemicellulosilyticus JCM 9152T.</title>
        <authorList>
            <person name="Yuki M."/>
            <person name="Oshima K."/>
            <person name="Suda W."/>
            <person name="Oshida Y."/>
            <person name="Kitamura K."/>
            <person name="Iida T."/>
            <person name="Hattori M."/>
            <person name="Ohkuma M."/>
        </authorList>
    </citation>
    <scope>NUCLEOTIDE SEQUENCE [LARGE SCALE GENOMIC DNA]</scope>
    <source>
        <strain evidence="8 9">JCM 9157</strain>
    </source>
</reference>
<sequence>MKLTMEKVNEMTRKQFVEQVGWVFEHSPWVAEHSFDEHPFQSLEQMYKSMVGHMYAANQSLQLQLLNAHPDLGTRIEVSPSSENEQKNAGLHQLTEVEFQEFSVLNQTYINKFGFPFILAVKGHDKSSIKARMILRIENDVDSELETALKEVRKIVKFRLWELISDQYIESKMAEEGA</sequence>
<dbReference type="GO" id="GO:0019628">
    <property type="term" value="P:urate catabolic process"/>
    <property type="evidence" value="ECO:0007669"/>
    <property type="project" value="UniProtKB-UniPathway"/>
</dbReference>
<evidence type="ECO:0000256" key="3">
    <source>
        <dbReference type="ARBA" id="ARBA00012257"/>
    </source>
</evidence>
<comment type="caution">
    <text evidence="8">The sequence shown here is derived from an EMBL/GenBank/DDBJ whole genome shotgun (WGS) entry which is preliminary data.</text>
</comment>
<evidence type="ECO:0000256" key="1">
    <source>
        <dbReference type="ARBA" id="ARBA00001163"/>
    </source>
</evidence>
<dbReference type="GO" id="GO:0051997">
    <property type="term" value="F:2-oxo-4-hydroxy-4-carboxy-5-ureidoimidazoline decarboxylase activity"/>
    <property type="evidence" value="ECO:0007669"/>
    <property type="project" value="UniProtKB-EC"/>
</dbReference>
<dbReference type="Gene3D" id="1.10.3330.10">
    <property type="entry name" value="Oxo-4-hydroxy-4-carboxy-5-ureidoimidazoline decarboxylase"/>
    <property type="match status" value="1"/>
</dbReference>
<dbReference type="Pfam" id="PF09349">
    <property type="entry name" value="OHCU_decarbox"/>
    <property type="match status" value="1"/>
</dbReference>
<dbReference type="AlphaFoldDB" id="W4R0G2"/>
<comment type="catalytic activity">
    <reaction evidence="1">
        <text>5-hydroxy-2-oxo-4-ureido-2,5-dihydro-1H-imidazole-5-carboxylate + H(+) = (S)-allantoin + CO2</text>
        <dbReference type="Rhea" id="RHEA:26301"/>
        <dbReference type="ChEBI" id="CHEBI:15378"/>
        <dbReference type="ChEBI" id="CHEBI:15678"/>
        <dbReference type="ChEBI" id="CHEBI:16526"/>
        <dbReference type="ChEBI" id="CHEBI:58639"/>
        <dbReference type="EC" id="4.1.1.97"/>
    </reaction>
</comment>
<dbReference type="RefSeq" id="WP_235715052.1">
    <property type="nucleotide sequence ID" value="NZ_BAUV01000051.1"/>
</dbReference>
<dbReference type="GO" id="GO:0000255">
    <property type="term" value="P:allantoin metabolic process"/>
    <property type="evidence" value="ECO:0007669"/>
    <property type="project" value="InterPro"/>
</dbReference>
<dbReference type="PANTHER" id="PTHR43466">
    <property type="entry name" value="2-OXO-4-HYDROXY-4-CARBOXY-5-UREIDOIMIDAZOLINE DECARBOXYLASE-RELATED"/>
    <property type="match status" value="1"/>
</dbReference>
<dbReference type="InterPro" id="IPR018020">
    <property type="entry name" value="OHCU_decarboxylase"/>
</dbReference>
<feature type="domain" description="Oxo-4-hydroxy-4-carboxy-5-ureidoimidazoline decarboxylase" evidence="7">
    <location>
        <begin position="9"/>
        <end position="160"/>
    </location>
</feature>
<dbReference type="UniPathway" id="UPA00394">
    <property type="reaction ID" value="UER00652"/>
</dbReference>
<evidence type="ECO:0000256" key="2">
    <source>
        <dbReference type="ARBA" id="ARBA00004754"/>
    </source>
</evidence>
<dbReference type="InterPro" id="IPR017580">
    <property type="entry name" value="OHCU_decarboxylase-1"/>
</dbReference>
<evidence type="ECO:0000313" key="8">
    <source>
        <dbReference type="EMBL" id="GAE37039.1"/>
    </source>
</evidence>
<evidence type="ECO:0000256" key="4">
    <source>
        <dbReference type="ARBA" id="ARBA00022631"/>
    </source>
</evidence>
<evidence type="ECO:0000256" key="5">
    <source>
        <dbReference type="ARBA" id="ARBA00022793"/>
    </source>
</evidence>
<dbReference type="InterPro" id="IPR036778">
    <property type="entry name" value="OHCU_decarboxylase_sf"/>
</dbReference>
<name>W4R0G2_HALA3</name>
<comment type="pathway">
    <text evidence="2">Purine metabolism; urate degradation; (S)-allantoin from urate: step 3/3.</text>
</comment>
<keyword evidence="4" id="KW-0659">Purine metabolism</keyword>
<accession>W4R0G2</accession>
<proteinExistence type="predicted"/>
<dbReference type="EC" id="4.1.1.97" evidence="3"/>
<organism evidence="8 9">
    <name type="scientific">Halalkalibacter akibai (strain ATCC 43226 / DSM 21942 / CIP 109018 / JCM 9157 / 1139)</name>
    <name type="common">Bacillus akibai</name>
    <dbReference type="NCBI Taxonomy" id="1236973"/>
    <lineage>
        <taxon>Bacteria</taxon>
        <taxon>Bacillati</taxon>
        <taxon>Bacillota</taxon>
        <taxon>Bacilli</taxon>
        <taxon>Bacillales</taxon>
        <taxon>Bacillaceae</taxon>
        <taxon>Halalkalibacter</taxon>
    </lineage>
</organism>
<gene>
    <name evidence="8" type="ORF">JCM9157_4281</name>
</gene>
<dbReference type="STRING" id="1236973.JCM9157_4281"/>
<dbReference type="GO" id="GO:0006144">
    <property type="term" value="P:purine nucleobase metabolic process"/>
    <property type="evidence" value="ECO:0007669"/>
    <property type="project" value="UniProtKB-KW"/>
</dbReference>
<dbReference type="NCBIfam" id="TIGR03164">
    <property type="entry name" value="UHCUDC"/>
    <property type="match status" value="1"/>
</dbReference>
<keyword evidence="5" id="KW-0210">Decarboxylase</keyword>